<proteinExistence type="predicted"/>
<dbReference type="HOGENOM" id="CLU_1155707_0_0_11"/>
<organism evidence="2 3">
    <name type="scientific">Rubrobacter xylanophilus (strain DSM 9941 / JCM 11954 / NBRC 16129 / PRD-1)</name>
    <dbReference type="NCBI Taxonomy" id="266117"/>
    <lineage>
        <taxon>Bacteria</taxon>
        <taxon>Bacillati</taxon>
        <taxon>Actinomycetota</taxon>
        <taxon>Rubrobacteria</taxon>
        <taxon>Rubrobacterales</taxon>
        <taxon>Rubrobacteraceae</taxon>
        <taxon>Rubrobacter</taxon>
    </lineage>
</organism>
<dbReference type="AlphaFoldDB" id="Q1AYR9"/>
<dbReference type="InterPro" id="IPR036866">
    <property type="entry name" value="RibonucZ/Hydroxyglut_hydro"/>
</dbReference>
<gene>
    <name evidence="2" type="ordered locus">Rxyl_0485</name>
</gene>
<reference evidence="2 3" key="1">
    <citation type="submission" date="2006-06" db="EMBL/GenBank/DDBJ databases">
        <title>Complete sequence of Rubrobacter xylanophilus DSM 9941.</title>
        <authorList>
            <consortium name="US DOE Joint Genome Institute"/>
            <person name="Copeland A."/>
            <person name="Lucas S."/>
            <person name="Lapidus A."/>
            <person name="Barry K."/>
            <person name="Detter J.C."/>
            <person name="Glavina del Rio T."/>
            <person name="Hammon N."/>
            <person name="Israni S."/>
            <person name="Dalin E."/>
            <person name="Tice H."/>
            <person name="Pitluck S."/>
            <person name="Munk A.C."/>
            <person name="Brettin T."/>
            <person name="Bruce D."/>
            <person name="Han C."/>
            <person name="Tapia R."/>
            <person name="Gilna P."/>
            <person name="Schmutz J."/>
            <person name="Larimer F."/>
            <person name="Land M."/>
            <person name="Hauser L."/>
            <person name="Kyrpides N."/>
            <person name="Lykidis A."/>
            <person name="da Costa M.S."/>
            <person name="Rainey F.A."/>
            <person name="Empadinhas N."/>
            <person name="Jolivet E."/>
            <person name="Battista J.R."/>
            <person name="Richardson P."/>
        </authorList>
    </citation>
    <scope>NUCLEOTIDE SEQUENCE [LARGE SCALE GENOMIC DNA]</scope>
    <source>
        <strain evidence="3">DSM 9941 / JCM 11954 / NBRC 16129 / PRD-1</strain>
    </source>
</reference>
<dbReference type="PANTHER" id="PTHR42663:SF6">
    <property type="entry name" value="HYDROLASE C777.06C-RELATED"/>
    <property type="match status" value="1"/>
</dbReference>
<dbReference type="SUPFAM" id="SSF56281">
    <property type="entry name" value="Metallo-hydrolase/oxidoreductase"/>
    <property type="match status" value="1"/>
</dbReference>
<feature type="domain" description="Metallo-beta-lactamase" evidence="1">
    <location>
        <begin position="21"/>
        <end position="178"/>
    </location>
</feature>
<dbReference type="Pfam" id="PF12706">
    <property type="entry name" value="Lactamase_B_2"/>
    <property type="match status" value="1"/>
</dbReference>
<sequence length="240" mass="26348">MRLLFAGTRGEIEARTPRHAMHSALVVFCGGGRVMVDCGADWLGRFGGLDPAAVVVTHAHPDHAWGLREGAPCPVYATRESWALMERYPVRERRVVEPRRPFRAEGLVFEAFPVEHSTRAPAVGYRISAGRTAVFYAPDVVYIHGRGEALRGVELYAGDGASVARPLVRRRGEALIGHAPIRTQLTWCAKEGVRRAVFTHCGTEIVAGDEERLEREVRRLGAERGVEAALAYDGMEVGVP</sequence>
<dbReference type="Proteomes" id="UP000006637">
    <property type="component" value="Chromosome"/>
</dbReference>
<dbReference type="InterPro" id="IPR001279">
    <property type="entry name" value="Metallo-B-lactamas"/>
</dbReference>
<keyword evidence="3" id="KW-1185">Reference proteome</keyword>
<dbReference type="SMART" id="SM00849">
    <property type="entry name" value="Lactamase_B"/>
    <property type="match status" value="1"/>
</dbReference>
<evidence type="ECO:0000259" key="1">
    <source>
        <dbReference type="SMART" id="SM00849"/>
    </source>
</evidence>
<protein>
    <submittedName>
        <fullName evidence="2">Beta-lactamase-like protein</fullName>
    </submittedName>
</protein>
<dbReference type="PANTHER" id="PTHR42663">
    <property type="entry name" value="HYDROLASE C777.06C-RELATED-RELATED"/>
    <property type="match status" value="1"/>
</dbReference>
<evidence type="ECO:0000313" key="2">
    <source>
        <dbReference type="EMBL" id="ABG03459.1"/>
    </source>
</evidence>
<dbReference type="EMBL" id="CP000386">
    <property type="protein sequence ID" value="ABG03459.1"/>
    <property type="molecule type" value="Genomic_DNA"/>
</dbReference>
<dbReference type="KEGG" id="rxy:Rxyl_0485"/>
<accession>Q1AYR9</accession>
<name>Q1AYR9_RUBXD</name>
<evidence type="ECO:0000313" key="3">
    <source>
        <dbReference type="Proteomes" id="UP000006637"/>
    </source>
</evidence>
<dbReference type="Gene3D" id="3.60.15.10">
    <property type="entry name" value="Ribonuclease Z/Hydroxyacylglutathione hydrolase-like"/>
    <property type="match status" value="1"/>
</dbReference>
<dbReference type="eggNOG" id="COG1235">
    <property type="taxonomic scope" value="Bacteria"/>
</dbReference>
<dbReference type="RefSeq" id="WP_011563477.1">
    <property type="nucleotide sequence ID" value="NC_008148.1"/>
</dbReference>
<dbReference type="STRING" id="266117.Rxyl_0485"/>